<gene>
    <name evidence="1" type="primary">SSCI54670.1</name>
</gene>
<reference evidence="2" key="1">
    <citation type="submission" date="2014-06" db="EMBL/GenBank/DDBJ databases">
        <authorList>
            <person name="Berkman P.J."/>
        </authorList>
    </citation>
    <scope>NUCLEOTIDE SEQUENCE [LARGE SCALE GENOMIC DNA]</scope>
</reference>
<keyword evidence="2" id="KW-1185">Reference proteome</keyword>
<dbReference type="Proteomes" id="UP000242770">
    <property type="component" value="Unassembled WGS sequence"/>
</dbReference>
<dbReference type="STRING" id="49012.A0A0F7RVJ0"/>
<proteinExistence type="predicted"/>
<organism evidence="1 2">
    <name type="scientific">Sporisorium scitamineum</name>
    <dbReference type="NCBI Taxonomy" id="49012"/>
    <lineage>
        <taxon>Eukaryota</taxon>
        <taxon>Fungi</taxon>
        <taxon>Dikarya</taxon>
        <taxon>Basidiomycota</taxon>
        <taxon>Ustilaginomycotina</taxon>
        <taxon>Ustilaginomycetes</taxon>
        <taxon>Ustilaginales</taxon>
        <taxon>Ustilaginaceae</taxon>
        <taxon>Sporisorium</taxon>
    </lineage>
</organism>
<accession>A0A0F7RVJ0</accession>
<name>A0A0F7RVJ0_9BASI</name>
<sequence>MAGPAVQAAKNKARQVFMKNWDDYGTLLKFFPSTLSLVLLPVVPLEPFAAPRPFSMLSNNLLTPKSTLSLAFTLSIGTNTKLMSVNQQFERQYKRDRL</sequence>
<dbReference type="AlphaFoldDB" id="A0A0F7RVJ0"/>
<evidence type="ECO:0000313" key="2">
    <source>
        <dbReference type="Proteomes" id="UP000242770"/>
    </source>
</evidence>
<protein>
    <submittedName>
        <fullName evidence="1">Uncharacterized protein</fullName>
    </submittedName>
</protein>
<dbReference type="EMBL" id="CCFA01003271">
    <property type="protein sequence ID" value="CDS00936.1"/>
    <property type="molecule type" value="Genomic_DNA"/>
</dbReference>
<evidence type="ECO:0000313" key="1">
    <source>
        <dbReference type="EMBL" id="CDS00936.1"/>
    </source>
</evidence>